<evidence type="ECO:0000313" key="3">
    <source>
        <dbReference type="EMBL" id="BCS17983.1"/>
    </source>
</evidence>
<dbReference type="PANTHER" id="PTHR21660:SF11">
    <property type="entry name" value="FAMILY PROTEIN, PUTATIVE (AFU_ORTHOLOGUE AFUA_4G04355)-RELATED"/>
    <property type="match status" value="1"/>
</dbReference>
<organism evidence="3 4">
    <name type="scientific">Aspergillus puulaauensis</name>
    <dbReference type="NCBI Taxonomy" id="1220207"/>
    <lineage>
        <taxon>Eukaryota</taxon>
        <taxon>Fungi</taxon>
        <taxon>Dikarya</taxon>
        <taxon>Ascomycota</taxon>
        <taxon>Pezizomycotina</taxon>
        <taxon>Eurotiomycetes</taxon>
        <taxon>Eurotiomycetidae</taxon>
        <taxon>Eurotiales</taxon>
        <taxon>Aspergillaceae</taxon>
        <taxon>Aspergillus</taxon>
    </lineage>
</organism>
<dbReference type="CDD" id="cd03443">
    <property type="entry name" value="PaaI_thioesterase"/>
    <property type="match status" value="1"/>
</dbReference>
<dbReference type="KEGG" id="apuu:APUU_10811A"/>
<dbReference type="GO" id="GO:0047617">
    <property type="term" value="F:fatty acyl-CoA hydrolase activity"/>
    <property type="evidence" value="ECO:0007669"/>
    <property type="project" value="InterPro"/>
</dbReference>
<reference evidence="3" key="2">
    <citation type="submission" date="2021-02" db="EMBL/GenBank/DDBJ databases">
        <title>Aspergillus puulaauensis MK2 genome sequence.</title>
        <authorList>
            <person name="Futagami T."/>
            <person name="Mori K."/>
            <person name="Kadooka C."/>
            <person name="Tanaka T."/>
        </authorList>
    </citation>
    <scope>NUCLEOTIDE SEQUENCE</scope>
    <source>
        <strain evidence="3">MK2</strain>
    </source>
</reference>
<keyword evidence="4" id="KW-1185">Reference proteome</keyword>
<dbReference type="FunFam" id="3.10.129.10:FF:000033">
    <property type="entry name" value="acyl-coenzyme A thioesterase 13"/>
    <property type="match status" value="1"/>
</dbReference>
<name>A0A7R7XAZ2_9EURO</name>
<proteinExistence type="inferred from homology"/>
<comment type="similarity">
    <text evidence="1">Belongs to the thioesterase PaaI family.</text>
</comment>
<gene>
    <name evidence="3" type="ORF">APUU_10811A</name>
</gene>
<dbReference type="Proteomes" id="UP000654913">
    <property type="component" value="Chromosome 1"/>
</dbReference>
<reference evidence="3" key="1">
    <citation type="submission" date="2021-01" db="EMBL/GenBank/DDBJ databases">
        <authorList>
            <consortium name="Aspergillus puulaauensis MK2 genome sequencing consortium"/>
            <person name="Kazuki M."/>
            <person name="Futagami T."/>
        </authorList>
    </citation>
    <scope>NUCLEOTIDE SEQUENCE</scope>
    <source>
        <strain evidence="3">MK2</strain>
    </source>
</reference>
<dbReference type="PANTHER" id="PTHR21660">
    <property type="entry name" value="THIOESTERASE SUPERFAMILY MEMBER-RELATED"/>
    <property type="match status" value="1"/>
</dbReference>
<accession>A0A7R7XAZ2</accession>
<dbReference type="EMBL" id="AP024443">
    <property type="protein sequence ID" value="BCS17983.1"/>
    <property type="molecule type" value="Genomic_DNA"/>
</dbReference>
<protein>
    <recommendedName>
        <fullName evidence="2">Thioesterase domain-containing protein</fullName>
    </recommendedName>
</protein>
<dbReference type="InterPro" id="IPR039298">
    <property type="entry name" value="ACOT13"/>
</dbReference>
<evidence type="ECO:0000259" key="2">
    <source>
        <dbReference type="Pfam" id="PF03061"/>
    </source>
</evidence>
<dbReference type="SUPFAM" id="SSF54637">
    <property type="entry name" value="Thioesterase/thiol ester dehydrase-isomerase"/>
    <property type="match status" value="1"/>
</dbReference>
<dbReference type="RefSeq" id="XP_041550177.1">
    <property type="nucleotide sequence ID" value="XM_041704941.1"/>
</dbReference>
<dbReference type="InterPro" id="IPR029069">
    <property type="entry name" value="HotDog_dom_sf"/>
</dbReference>
<evidence type="ECO:0000256" key="1">
    <source>
        <dbReference type="ARBA" id="ARBA00008324"/>
    </source>
</evidence>
<dbReference type="Pfam" id="PF03061">
    <property type="entry name" value="4HBT"/>
    <property type="match status" value="1"/>
</dbReference>
<dbReference type="AlphaFoldDB" id="A0A7R7XAZ2"/>
<dbReference type="InterPro" id="IPR006683">
    <property type="entry name" value="Thioestr_dom"/>
</dbReference>
<dbReference type="OrthoDB" id="46529at2759"/>
<sequence length="160" mass="17108">MSIVMAEDTLAESNGARTPLQQVLNVWNRIQVNSPIYNFLLSDVDIYFAEEGSFSARLQVSAKHLNSKGGLHGVFSACVTDWAGGLAIASCGLQSTGVSTNININYLSTACEGDWLDIRGYANKVGRSLAFTTITISKSTSPGSTTLVAQGSHTKYIKAR</sequence>
<feature type="domain" description="Thioesterase" evidence="2">
    <location>
        <begin position="69"/>
        <end position="139"/>
    </location>
</feature>
<evidence type="ECO:0000313" key="4">
    <source>
        <dbReference type="Proteomes" id="UP000654913"/>
    </source>
</evidence>
<dbReference type="GeneID" id="64967988"/>
<dbReference type="Gene3D" id="3.10.129.10">
    <property type="entry name" value="Hotdog Thioesterase"/>
    <property type="match status" value="1"/>
</dbReference>